<name>D8QR51_SELML</name>
<dbReference type="EMBL" id="GL377565">
    <property type="protein sequence ID" value="EFJ38560.1"/>
    <property type="molecule type" value="Genomic_DNA"/>
</dbReference>
<dbReference type="KEGG" id="smo:SELMODRAFT_437473"/>
<proteinExistence type="predicted"/>
<dbReference type="eggNOG" id="ENOG502QPRG">
    <property type="taxonomic scope" value="Eukaryota"/>
</dbReference>
<dbReference type="InParanoid" id="D8QR51"/>
<dbReference type="HOGENOM" id="CLU_096968_0_0_1"/>
<gene>
    <name evidence="1" type="ORF">SELMODRAFT_437473</name>
</gene>
<dbReference type="PANTHER" id="PTHR36333:SF1">
    <property type="entry name" value="DIMETHYLALLYL, ADENOSINE TRNA METHYLTHIOTRANSFERASE"/>
    <property type="match status" value="1"/>
</dbReference>
<dbReference type="FunCoup" id="D8QR51">
    <property type="interactions" value="1929"/>
</dbReference>
<protein>
    <submittedName>
        <fullName evidence="1">Uncharacterized protein</fullName>
    </submittedName>
</protein>
<accession>D8QR51</accession>
<dbReference type="Proteomes" id="UP000001514">
    <property type="component" value="Unassembled WGS sequence"/>
</dbReference>
<evidence type="ECO:0000313" key="2">
    <source>
        <dbReference type="Proteomes" id="UP000001514"/>
    </source>
</evidence>
<evidence type="ECO:0000313" key="1">
    <source>
        <dbReference type="EMBL" id="EFJ38560.1"/>
    </source>
</evidence>
<keyword evidence="2" id="KW-1185">Reference proteome</keyword>
<dbReference type="OMA" id="GHISHEI"/>
<organism evidence="2">
    <name type="scientific">Selaginella moellendorffii</name>
    <name type="common">Spikemoss</name>
    <dbReference type="NCBI Taxonomy" id="88036"/>
    <lineage>
        <taxon>Eukaryota</taxon>
        <taxon>Viridiplantae</taxon>
        <taxon>Streptophyta</taxon>
        <taxon>Embryophyta</taxon>
        <taxon>Tracheophyta</taxon>
        <taxon>Lycopodiopsida</taxon>
        <taxon>Selaginellales</taxon>
        <taxon>Selaginellaceae</taxon>
        <taxon>Selaginella</taxon>
    </lineage>
</organism>
<dbReference type="Gramene" id="EFJ38560">
    <property type="protein sequence ID" value="EFJ38560"/>
    <property type="gene ID" value="SELMODRAFT_437473"/>
</dbReference>
<dbReference type="PANTHER" id="PTHR36333">
    <property type="entry name" value="DIMETHYLALLYL, ADENOSINE TRNA METHYLTHIOTRANSFERASE"/>
    <property type="match status" value="1"/>
</dbReference>
<reference evidence="1 2" key="1">
    <citation type="journal article" date="2011" name="Science">
        <title>The Selaginella genome identifies genetic changes associated with the evolution of vascular plants.</title>
        <authorList>
            <person name="Banks J.A."/>
            <person name="Nishiyama T."/>
            <person name="Hasebe M."/>
            <person name="Bowman J.L."/>
            <person name="Gribskov M."/>
            <person name="dePamphilis C."/>
            <person name="Albert V.A."/>
            <person name="Aono N."/>
            <person name="Aoyama T."/>
            <person name="Ambrose B.A."/>
            <person name="Ashton N.W."/>
            <person name="Axtell M.J."/>
            <person name="Barker E."/>
            <person name="Barker M.S."/>
            <person name="Bennetzen J.L."/>
            <person name="Bonawitz N.D."/>
            <person name="Chapple C."/>
            <person name="Cheng C."/>
            <person name="Correa L.G."/>
            <person name="Dacre M."/>
            <person name="DeBarry J."/>
            <person name="Dreyer I."/>
            <person name="Elias M."/>
            <person name="Engstrom E.M."/>
            <person name="Estelle M."/>
            <person name="Feng L."/>
            <person name="Finet C."/>
            <person name="Floyd S.K."/>
            <person name="Frommer W.B."/>
            <person name="Fujita T."/>
            <person name="Gramzow L."/>
            <person name="Gutensohn M."/>
            <person name="Harholt J."/>
            <person name="Hattori M."/>
            <person name="Heyl A."/>
            <person name="Hirai T."/>
            <person name="Hiwatashi Y."/>
            <person name="Ishikawa M."/>
            <person name="Iwata M."/>
            <person name="Karol K.G."/>
            <person name="Koehler B."/>
            <person name="Kolukisaoglu U."/>
            <person name="Kubo M."/>
            <person name="Kurata T."/>
            <person name="Lalonde S."/>
            <person name="Li K."/>
            <person name="Li Y."/>
            <person name="Litt A."/>
            <person name="Lyons E."/>
            <person name="Manning G."/>
            <person name="Maruyama T."/>
            <person name="Michael T.P."/>
            <person name="Mikami K."/>
            <person name="Miyazaki S."/>
            <person name="Morinaga S."/>
            <person name="Murata T."/>
            <person name="Mueller-Roeber B."/>
            <person name="Nelson D.R."/>
            <person name="Obara M."/>
            <person name="Oguri Y."/>
            <person name="Olmstead R.G."/>
            <person name="Onodera N."/>
            <person name="Petersen B.L."/>
            <person name="Pils B."/>
            <person name="Prigge M."/>
            <person name="Rensing S.A."/>
            <person name="Riano-Pachon D.M."/>
            <person name="Roberts A.W."/>
            <person name="Sato Y."/>
            <person name="Scheller H.V."/>
            <person name="Schulz B."/>
            <person name="Schulz C."/>
            <person name="Shakirov E.V."/>
            <person name="Shibagaki N."/>
            <person name="Shinohara N."/>
            <person name="Shippen D.E."/>
            <person name="Soerensen I."/>
            <person name="Sotooka R."/>
            <person name="Sugimoto N."/>
            <person name="Sugita M."/>
            <person name="Sumikawa N."/>
            <person name="Tanurdzic M."/>
            <person name="Theissen G."/>
            <person name="Ulvskov P."/>
            <person name="Wakazuki S."/>
            <person name="Weng J.K."/>
            <person name="Willats W.W."/>
            <person name="Wipf D."/>
            <person name="Wolf P.G."/>
            <person name="Yang L."/>
            <person name="Zimmer A.D."/>
            <person name="Zhu Q."/>
            <person name="Mitros T."/>
            <person name="Hellsten U."/>
            <person name="Loque D."/>
            <person name="Otillar R."/>
            <person name="Salamov A."/>
            <person name="Schmutz J."/>
            <person name="Shapiro H."/>
            <person name="Lindquist E."/>
            <person name="Lucas S."/>
            <person name="Rokhsar D."/>
            <person name="Grigoriev I.V."/>
        </authorList>
    </citation>
    <scope>NUCLEOTIDE SEQUENCE [LARGE SCALE GENOMIC DNA]</scope>
</reference>
<dbReference type="AlphaFoldDB" id="D8QR51"/>
<sequence>MDAIADPENLFGAPQTGHITRRMIQKKLSSDAEQDEIARQETQRQLDRQRAAREARVVPESDAGLIEFFLETQAQEIEFEIARCRLRLTDSFLSFLNTEIASLKFKINRTQDIEDRLVELEALQKVLTEGIGKERTVFSLLYFRDLNRVLNAEAYDRLATDLVQAKERVARIFASKDKKATLLEMVASNELDRSLLVLLDQNIVTARSAGQKEAADFMTKIRGAVLKYITL</sequence>